<evidence type="ECO:0000313" key="9">
    <source>
        <dbReference type="EMBL" id="KAK8084101.1"/>
    </source>
</evidence>
<gene>
    <name evidence="9" type="ORF">PG996_002882</name>
</gene>
<comment type="caution">
    <text evidence="9">The sequence shown here is derived from an EMBL/GenBank/DDBJ whole genome shotgun (WGS) entry which is preliminary data.</text>
</comment>
<sequence length="278" mass="31992">MAPPAIVPDANRRERFRDNNGNIISDIWKTSEYRVNKNAWTRALRVKPAREPYRGRRLRQLTQAMNSGGPTDGDTVNSVLSWETEKDQCWVCKRQLNDDPNSCGQRCYDWWRNLGPQDRLENDCEIRPLPWNSGFEGHGVYLKNWTPGGAKMPSITRNDMVGEYVGELVPWDREGHDEYEGEAEGRYIFEGPNKRWLIDAGKWGNTSRFINHNCRPNLIAVPMVVGGRRLITFRALKAIKAGDELTIHYGESYFNRYNEKCRCNAKGRPVAHDPEPAP</sequence>
<protein>
    <recommendedName>
        <fullName evidence="8">SET domain-containing protein</fullName>
    </recommendedName>
</protein>
<dbReference type="InterPro" id="IPR046341">
    <property type="entry name" value="SET_dom_sf"/>
</dbReference>
<dbReference type="InterPro" id="IPR050777">
    <property type="entry name" value="SET2_Histone-Lys_MeTrsfase"/>
</dbReference>
<proteinExistence type="predicted"/>
<reference evidence="9 10" key="1">
    <citation type="submission" date="2023-01" db="EMBL/GenBank/DDBJ databases">
        <title>Analysis of 21 Apiospora genomes using comparative genomics revels a genus with tremendous synthesis potential of carbohydrate active enzymes and secondary metabolites.</title>
        <authorList>
            <person name="Sorensen T."/>
        </authorList>
    </citation>
    <scope>NUCLEOTIDE SEQUENCE [LARGE SCALE GENOMIC DNA]</scope>
    <source>
        <strain evidence="9 10">CBS 83171</strain>
    </source>
</reference>
<dbReference type="InterPro" id="IPR001214">
    <property type="entry name" value="SET_dom"/>
</dbReference>
<dbReference type="PANTHER" id="PTHR22884">
    <property type="entry name" value="SET DOMAIN PROTEINS"/>
    <property type="match status" value="1"/>
</dbReference>
<dbReference type="SUPFAM" id="SSF82199">
    <property type="entry name" value="SET domain"/>
    <property type="match status" value="1"/>
</dbReference>
<keyword evidence="10" id="KW-1185">Reference proteome</keyword>
<dbReference type="Gene3D" id="2.170.270.10">
    <property type="entry name" value="SET domain"/>
    <property type="match status" value="1"/>
</dbReference>
<accession>A0ABR1WKN9</accession>
<organism evidence="9 10">
    <name type="scientific">Apiospora saccharicola</name>
    <dbReference type="NCBI Taxonomy" id="335842"/>
    <lineage>
        <taxon>Eukaryota</taxon>
        <taxon>Fungi</taxon>
        <taxon>Dikarya</taxon>
        <taxon>Ascomycota</taxon>
        <taxon>Pezizomycotina</taxon>
        <taxon>Sordariomycetes</taxon>
        <taxon>Xylariomycetidae</taxon>
        <taxon>Amphisphaeriales</taxon>
        <taxon>Apiosporaceae</taxon>
        <taxon>Apiospora</taxon>
    </lineage>
</organism>
<dbReference type="PROSITE" id="PS50280">
    <property type="entry name" value="SET"/>
    <property type="match status" value="1"/>
</dbReference>
<evidence type="ECO:0000256" key="7">
    <source>
        <dbReference type="ARBA" id="ARBA00023242"/>
    </source>
</evidence>
<evidence type="ECO:0000256" key="5">
    <source>
        <dbReference type="ARBA" id="ARBA00022679"/>
    </source>
</evidence>
<dbReference type="Proteomes" id="UP001446871">
    <property type="component" value="Unassembled WGS sequence"/>
</dbReference>
<evidence type="ECO:0000256" key="4">
    <source>
        <dbReference type="ARBA" id="ARBA00022603"/>
    </source>
</evidence>
<name>A0ABR1WKN9_9PEZI</name>
<evidence type="ECO:0000256" key="2">
    <source>
        <dbReference type="ARBA" id="ARBA00004286"/>
    </source>
</evidence>
<evidence type="ECO:0000256" key="1">
    <source>
        <dbReference type="ARBA" id="ARBA00004123"/>
    </source>
</evidence>
<evidence type="ECO:0000256" key="6">
    <source>
        <dbReference type="ARBA" id="ARBA00022691"/>
    </source>
</evidence>
<keyword evidence="4" id="KW-0489">Methyltransferase</keyword>
<keyword evidence="6" id="KW-0949">S-adenosyl-L-methionine</keyword>
<evidence type="ECO:0000313" key="10">
    <source>
        <dbReference type="Proteomes" id="UP001446871"/>
    </source>
</evidence>
<comment type="subcellular location">
    <subcellularLocation>
        <location evidence="2">Chromosome</location>
    </subcellularLocation>
    <subcellularLocation>
        <location evidence="1">Nucleus</location>
    </subcellularLocation>
</comment>
<evidence type="ECO:0000256" key="3">
    <source>
        <dbReference type="ARBA" id="ARBA00022454"/>
    </source>
</evidence>
<keyword evidence="3" id="KW-0158">Chromosome</keyword>
<dbReference type="SMART" id="SM00317">
    <property type="entry name" value="SET"/>
    <property type="match status" value="1"/>
</dbReference>
<keyword evidence="5" id="KW-0808">Transferase</keyword>
<keyword evidence="7" id="KW-0539">Nucleus</keyword>
<dbReference type="Pfam" id="PF00856">
    <property type="entry name" value="SET"/>
    <property type="match status" value="1"/>
</dbReference>
<dbReference type="EMBL" id="JAQQWM010000001">
    <property type="protein sequence ID" value="KAK8084101.1"/>
    <property type="molecule type" value="Genomic_DNA"/>
</dbReference>
<feature type="domain" description="SET" evidence="8">
    <location>
        <begin position="122"/>
        <end position="250"/>
    </location>
</feature>
<evidence type="ECO:0000259" key="8">
    <source>
        <dbReference type="PROSITE" id="PS50280"/>
    </source>
</evidence>